<protein>
    <recommendedName>
        <fullName evidence="2">Methylated-DNA-[protein]-cysteine S-methyltransferase DNA binding domain-containing protein</fullName>
    </recommendedName>
</protein>
<evidence type="ECO:0000259" key="2">
    <source>
        <dbReference type="Pfam" id="PF01035"/>
    </source>
</evidence>
<evidence type="ECO:0000313" key="3">
    <source>
        <dbReference type="EMBL" id="SVB16069.1"/>
    </source>
</evidence>
<dbReference type="InterPro" id="IPR036217">
    <property type="entry name" value="MethylDNA_cys_MeTrfase_DNAb"/>
</dbReference>
<sequence length="124" mass="13396">MRDRPSGLHETIYRVVRTIPSGVVATYGQVATVVGCGPRLVGYAMASLPAGSDIPWQRVINSQGRISVRSDGMPDSRQRRLLVGEGVVFDARGKVDLNQFGWDGPDWALVHEAGLNPLPDTGQV</sequence>
<dbReference type="GO" id="GO:0006281">
    <property type="term" value="P:DNA repair"/>
    <property type="evidence" value="ECO:0007669"/>
    <property type="project" value="InterPro"/>
</dbReference>
<dbReference type="InterPro" id="IPR014048">
    <property type="entry name" value="MethylDNA_cys_MeTrfase_DNA-bd"/>
</dbReference>
<reference evidence="3" key="1">
    <citation type="submission" date="2018-05" db="EMBL/GenBank/DDBJ databases">
        <authorList>
            <person name="Lanie J.A."/>
            <person name="Ng W.-L."/>
            <person name="Kazmierczak K.M."/>
            <person name="Andrzejewski T.M."/>
            <person name="Davidsen T.M."/>
            <person name="Wayne K.J."/>
            <person name="Tettelin H."/>
            <person name="Glass J.I."/>
            <person name="Rusch D."/>
            <person name="Podicherti R."/>
            <person name="Tsui H.-C.T."/>
            <person name="Winkler M.E."/>
        </authorList>
    </citation>
    <scope>NUCLEOTIDE SEQUENCE</scope>
</reference>
<gene>
    <name evidence="3" type="ORF">METZ01_LOCUS168923</name>
</gene>
<name>A0A382BR10_9ZZZZ</name>
<keyword evidence="1" id="KW-0227">DNA damage</keyword>
<organism evidence="3">
    <name type="scientific">marine metagenome</name>
    <dbReference type="NCBI Taxonomy" id="408172"/>
    <lineage>
        <taxon>unclassified sequences</taxon>
        <taxon>metagenomes</taxon>
        <taxon>ecological metagenomes</taxon>
    </lineage>
</organism>
<dbReference type="InterPro" id="IPR036388">
    <property type="entry name" value="WH-like_DNA-bd_sf"/>
</dbReference>
<dbReference type="SUPFAM" id="SSF46767">
    <property type="entry name" value="Methylated DNA-protein cysteine methyltransferase, C-terminal domain"/>
    <property type="match status" value="1"/>
</dbReference>
<dbReference type="EMBL" id="UINC01030908">
    <property type="protein sequence ID" value="SVB16069.1"/>
    <property type="molecule type" value="Genomic_DNA"/>
</dbReference>
<dbReference type="CDD" id="cd06445">
    <property type="entry name" value="ATase"/>
    <property type="match status" value="1"/>
</dbReference>
<proteinExistence type="predicted"/>
<dbReference type="Pfam" id="PF01035">
    <property type="entry name" value="DNA_binding_1"/>
    <property type="match status" value="1"/>
</dbReference>
<dbReference type="AlphaFoldDB" id="A0A382BR10"/>
<dbReference type="PANTHER" id="PTHR42942">
    <property type="entry name" value="6-O-METHYLGUANINE DNA METHYLTRANSFERASE"/>
    <property type="match status" value="1"/>
</dbReference>
<evidence type="ECO:0000256" key="1">
    <source>
        <dbReference type="ARBA" id="ARBA00022763"/>
    </source>
</evidence>
<dbReference type="Gene3D" id="1.10.10.10">
    <property type="entry name" value="Winged helix-like DNA-binding domain superfamily/Winged helix DNA-binding domain"/>
    <property type="match status" value="1"/>
</dbReference>
<dbReference type="PANTHER" id="PTHR42942:SF1">
    <property type="entry name" value="ALKYLTRANSFERASE-LIKE PROTEIN 1"/>
    <property type="match status" value="1"/>
</dbReference>
<dbReference type="GO" id="GO:0003824">
    <property type="term" value="F:catalytic activity"/>
    <property type="evidence" value="ECO:0007669"/>
    <property type="project" value="InterPro"/>
</dbReference>
<dbReference type="InterPro" id="IPR052520">
    <property type="entry name" value="ATL_DNA_repair"/>
</dbReference>
<accession>A0A382BR10</accession>
<feature type="domain" description="Methylated-DNA-[protein]-cysteine S-methyltransferase DNA binding" evidence="2">
    <location>
        <begin position="9"/>
        <end position="87"/>
    </location>
</feature>